<dbReference type="SUPFAM" id="SSF109604">
    <property type="entry name" value="HD-domain/PDEase-like"/>
    <property type="match status" value="1"/>
</dbReference>
<protein>
    <submittedName>
        <fullName evidence="2">HD domain-containing protein</fullName>
    </submittedName>
</protein>
<proteinExistence type="predicted"/>
<dbReference type="InterPro" id="IPR006674">
    <property type="entry name" value="HD_domain"/>
</dbReference>
<accession>A0A969PU65</accession>
<name>A0A969PU65_9BACI</name>
<dbReference type="PANTHER" id="PTHR43155">
    <property type="entry name" value="CYCLIC DI-GMP PHOSPHODIESTERASE PA4108-RELATED"/>
    <property type="match status" value="1"/>
</dbReference>
<dbReference type="SMART" id="SM00471">
    <property type="entry name" value="HDc"/>
    <property type="match status" value="1"/>
</dbReference>
<dbReference type="PROSITE" id="PS51831">
    <property type="entry name" value="HD"/>
    <property type="match status" value="1"/>
</dbReference>
<keyword evidence="3" id="KW-1185">Reference proteome</keyword>
<dbReference type="Pfam" id="PF01966">
    <property type="entry name" value="HD"/>
    <property type="match status" value="1"/>
</dbReference>
<comment type="caution">
    <text evidence="2">The sequence shown here is derived from an EMBL/GenBank/DDBJ whole genome shotgun (WGS) entry which is preliminary data.</text>
</comment>
<sequence>MRYTTLEHAGNGEKLARHIFSGDGRILLSKGVPLTVGLISKLRDMGVRGVYIEDSRFADIPQEELESETTKRKIMEAMAAAGPLLSGSTLHDYRDLSESAESLIEEIIANKDVLASITDIRSADNELFLHMLNVAMISILIGVHMKLDRGKLKELAVGALLHDAGKLEPSVTEQDDKNHHAWIGFNLLRKASGVSTLSAHIALAHHEHPDGSGKPRGLVSKDIHLLAKIVSCANRFDRLHSSGELPHTACETIMALSGTELDHAVVWRFMRAVAFYPNGTQVKLSNGSTGMITRQHAGLPQRPVIRLLEKSGSELSYEEVDLAEHTTLFIERVFS</sequence>
<evidence type="ECO:0000259" key="1">
    <source>
        <dbReference type="PROSITE" id="PS51831"/>
    </source>
</evidence>
<dbReference type="EMBL" id="JAATHJ010000041">
    <property type="protein sequence ID" value="NJP39179.1"/>
    <property type="molecule type" value="Genomic_DNA"/>
</dbReference>
<reference evidence="2 3" key="1">
    <citation type="submission" date="2020-03" db="EMBL/GenBank/DDBJ databases">
        <title>Assessment of the enzymatic potential of alkaline-tolerant lipase obtained from Bacillus luteus H11 (technogenic soil) for the bioremediation of saline soils contaminated with petroleum substances.</title>
        <authorList>
            <person name="Kalwasinska A."/>
        </authorList>
    </citation>
    <scope>NUCLEOTIDE SEQUENCE [LARGE SCALE GENOMIC DNA]</scope>
    <source>
        <strain evidence="2 3">H11</strain>
    </source>
</reference>
<dbReference type="InterPro" id="IPR003607">
    <property type="entry name" value="HD/PDEase_dom"/>
</dbReference>
<dbReference type="RefSeq" id="WP_168009351.1">
    <property type="nucleotide sequence ID" value="NZ_JAATHJ010000041.1"/>
</dbReference>
<evidence type="ECO:0000313" key="2">
    <source>
        <dbReference type="EMBL" id="NJP39179.1"/>
    </source>
</evidence>
<dbReference type="CDD" id="cd00077">
    <property type="entry name" value="HDc"/>
    <property type="match status" value="1"/>
</dbReference>
<feature type="domain" description="HD" evidence="1">
    <location>
        <begin position="127"/>
        <end position="239"/>
    </location>
</feature>
<gene>
    <name evidence="2" type="ORF">HCN83_16540</name>
</gene>
<dbReference type="Proteomes" id="UP000752012">
    <property type="component" value="Unassembled WGS sequence"/>
</dbReference>
<dbReference type="PANTHER" id="PTHR43155:SF2">
    <property type="entry name" value="CYCLIC DI-GMP PHOSPHODIESTERASE PA4108"/>
    <property type="match status" value="1"/>
</dbReference>
<organism evidence="2 3">
    <name type="scientific">Alkalicoccus luteus</name>
    <dbReference type="NCBI Taxonomy" id="1237094"/>
    <lineage>
        <taxon>Bacteria</taxon>
        <taxon>Bacillati</taxon>
        <taxon>Bacillota</taxon>
        <taxon>Bacilli</taxon>
        <taxon>Bacillales</taxon>
        <taxon>Bacillaceae</taxon>
        <taxon>Alkalicoccus</taxon>
    </lineage>
</organism>
<dbReference type="AlphaFoldDB" id="A0A969PU65"/>
<evidence type="ECO:0000313" key="3">
    <source>
        <dbReference type="Proteomes" id="UP000752012"/>
    </source>
</evidence>
<dbReference type="Gene3D" id="1.10.3210.10">
    <property type="entry name" value="Hypothetical protein af1432"/>
    <property type="match status" value="1"/>
</dbReference>